<accession>A0A1T4K4G4</accession>
<comment type="catalytic activity">
    <reaction evidence="1 7">
        <text>[(1-&gt;4)-alpha-D-glucosyl](n) + ADP-alpha-D-glucose = [(1-&gt;4)-alpha-D-glucosyl](n+1) + ADP + H(+)</text>
        <dbReference type="Rhea" id="RHEA:18189"/>
        <dbReference type="Rhea" id="RHEA-COMP:9584"/>
        <dbReference type="Rhea" id="RHEA-COMP:9587"/>
        <dbReference type="ChEBI" id="CHEBI:15378"/>
        <dbReference type="ChEBI" id="CHEBI:15444"/>
        <dbReference type="ChEBI" id="CHEBI:57498"/>
        <dbReference type="ChEBI" id="CHEBI:456216"/>
        <dbReference type="EC" id="2.4.1.21"/>
    </reaction>
</comment>
<comment type="pathway">
    <text evidence="7">Glycan biosynthesis; glycogen biosynthesis.</text>
</comment>
<dbReference type="InterPro" id="IPR001296">
    <property type="entry name" value="Glyco_trans_1"/>
</dbReference>
<feature type="domain" description="Glycosyl transferase family 1" evidence="8">
    <location>
        <begin position="296"/>
        <end position="437"/>
    </location>
</feature>
<dbReference type="InterPro" id="IPR011835">
    <property type="entry name" value="GS/SS"/>
</dbReference>
<feature type="domain" description="Starch synthase catalytic" evidence="9">
    <location>
        <begin position="4"/>
        <end position="237"/>
    </location>
</feature>
<keyword evidence="5 7" id="KW-0808">Transferase</keyword>
<dbReference type="AlphaFoldDB" id="A0A1T4K4G4"/>
<evidence type="ECO:0000256" key="2">
    <source>
        <dbReference type="ARBA" id="ARBA00002764"/>
    </source>
</evidence>
<dbReference type="Pfam" id="PF00534">
    <property type="entry name" value="Glycos_transf_1"/>
    <property type="match status" value="1"/>
</dbReference>
<proteinExistence type="inferred from homology"/>
<keyword evidence="6 7" id="KW-0320">Glycogen biosynthesis</keyword>
<dbReference type="Gene3D" id="3.40.50.2000">
    <property type="entry name" value="Glycogen Phosphorylase B"/>
    <property type="match status" value="2"/>
</dbReference>
<dbReference type="PANTHER" id="PTHR45825:SF11">
    <property type="entry name" value="ALPHA AMYLASE DOMAIN-CONTAINING PROTEIN"/>
    <property type="match status" value="1"/>
</dbReference>
<dbReference type="GO" id="GO:0009011">
    <property type="term" value="F:alpha-1,4-glucan glucosyltransferase (ADP-glucose donor) activity"/>
    <property type="evidence" value="ECO:0007669"/>
    <property type="project" value="UniProtKB-UniRule"/>
</dbReference>
<name>A0A1T4K4G4_9FIRM</name>
<dbReference type="SUPFAM" id="SSF53756">
    <property type="entry name" value="UDP-Glycosyltransferase/glycogen phosphorylase"/>
    <property type="match status" value="1"/>
</dbReference>
<gene>
    <name evidence="7" type="primary">glgA</name>
    <name evidence="10" type="ORF">SAMN02745191_0295</name>
</gene>
<evidence type="ECO:0000256" key="5">
    <source>
        <dbReference type="ARBA" id="ARBA00022679"/>
    </source>
</evidence>
<evidence type="ECO:0000256" key="1">
    <source>
        <dbReference type="ARBA" id="ARBA00001478"/>
    </source>
</evidence>
<feature type="binding site" evidence="7">
    <location>
        <position position="16"/>
    </location>
    <ligand>
        <name>ADP-alpha-D-glucose</name>
        <dbReference type="ChEBI" id="CHEBI:57498"/>
    </ligand>
</feature>
<dbReference type="PANTHER" id="PTHR45825">
    <property type="entry name" value="GRANULE-BOUND STARCH SYNTHASE 1, CHLOROPLASTIC/AMYLOPLASTIC"/>
    <property type="match status" value="1"/>
</dbReference>
<reference evidence="11" key="1">
    <citation type="submission" date="2017-02" db="EMBL/GenBank/DDBJ databases">
        <authorList>
            <person name="Varghese N."/>
            <person name="Submissions S."/>
        </authorList>
    </citation>
    <scope>NUCLEOTIDE SEQUENCE [LARGE SCALE GENOMIC DNA]</scope>
    <source>
        <strain evidence="11">ATCC 25662</strain>
    </source>
</reference>
<dbReference type="RefSeq" id="WP_078710743.1">
    <property type="nucleotide sequence ID" value="NZ_FUWY01000001.1"/>
</dbReference>
<dbReference type="UniPathway" id="UPA00164"/>
<dbReference type="NCBIfam" id="NF001898">
    <property type="entry name" value="PRK00654.1-1"/>
    <property type="match status" value="1"/>
</dbReference>
<dbReference type="NCBIfam" id="TIGR02095">
    <property type="entry name" value="glgA"/>
    <property type="match status" value="1"/>
</dbReference>
<organism evidence="10 11">
    <name type="scientific">Anaerorhabdus furcosa</name>
    <dbReference type="NCBI Taxonomy" id="118967"/>
    <lineage>
        <taxon>Bacteria</taxon>
        <taxon>Bacillati</taxon>
        <taxon>Bacillota</taxon>
        <taxon>Erysipelotrichia</taxon>
        <taxon>Erysipelotrichales</taxon>
        <taxon>Erysipelotrichaceae</taxon>
        <taxon>Anaerorhabdus</taxon>
    </lineage>
</organism>
<comment type="similarity">
    <text evidence="3 7">Belongs to the glycosyltransferase 1 family. Bacterial/plant glycogen synthase subfamily.</text>
</comment>
<comment type="function">
    <text evidence="2 7">Synthesizes alpha-1,4-glucan chains using ADP-glucose.</text>
</comment>
<dbReference type="EMBL" id="FUWY01000001">
    <property type="protein sequence ID" value="SJZ37205.1"/>
    <property type="molecule type" value="Genomic_DNA"/>
</dbReference>
<evidence type="ECO:0000313" key="10">
    <source>
        <dbReference type="EMBL" id="SJZ37205.1"/>
    </source>
</evidence>
<dbReference type="Proteomes" id="UP000243297">
    <property type="component" value="Unassembled WGS sequence"/>
</dbReference>
<protein>
    <recommendedName>
        <fullName evidence="7">Glycogen synthase</fullName>
        <ecNumber evidence="7">2.4.1.21</ecNumber>
    </recommendedName>
    <alternativeName>
        <fullName evidence="7">Starch [bacterial glycogen] synthase</fullName>
    </alternativeName>
</protein>
<evidence type="ECO:0000259" key="9">
    <source>
        <dbReference type="Pfam" id="PF08323"/>
    </source>
</evidence>
<dbReference type="EC" id="2.4.1.21" evidence="7"/>
<dbReference type="Pfam" id="PF08323">
    <property type="entry name" value="Glyco_transf_5"/>
    <property type="match status" value="1"/>
</dbReference>
<dbReference type="HAMAP" id="MF_00484">
    <property type="entry name" value="Glycogen_synth"/>
    <property type="match status" value="1"/>
</dbReference>
<evidence type="ECO:0000256" key="4">
    <source>
        <dbReference type="ARBA" id="ARBA00022676"/>
    </source>
</evidence>
<evidence type="ECO:0000259" key="8">
    <source>
        <dbReference type="Pfam" id="PF00534"/>
    </source>
</evidence>
<dbReference type="GO" id="GO:0005978">
    <property type="term" value="P:glycogen biosynthetic process"/>
    <property type="evidence" value="ECO:0007669"/>
    <property type="project" value="UniProtKB-UniRule"/>
</dbReference>
<evidence type="ECO:0000256" key="3">
    <source>
        <dbReference type="ARBA" id="ARBA00010281"/>
    </source>
</evidence>
<dbReference type="OrthoDB" id="9810929at2"/>
<dbReference type="CDD" id="cd03791">
    <property type="entry name" value="GT5_Glycogen_synthase_DULL1-like"/>
    <property type="match status" value="1"/>
</dbReference>
<sequence length="477" mass="54919">MKSILFAAAEGLPFIKSGGLADVIGSLPKILNEKGYDVRVVLPLYKKVAEKYFDSFEYLGTVQIKIGWIDQPASYFKTEVEGVTYYFVQHQAYFERDALYGFADDGERFSFFQKAILEMCKMLDFFPDIMHAHDWHTGMLAALTKIHYGSDWRFDKVKHVYTIHNLAFQGNFPKDILGSCLGLSYKYYEDGSMRFDGGISFMKTGIVYSDKVTTVSPSYAKEILTAEYGEHLDEILRYRQHDLWGIVNGIDTVEWNPQTDKHITKNYTMKNVQKGKRDNKIALQKDLGLREAPDVLMVGIVSRLTYQKGVYLIAERLADIMGLDLQFVVLGTGEQDAESTFRYMEEKYKRRAVYYCGYNEELAHRVYASCDLFLMPSLYEPCGIGQLIAMRYGSLPLVRETGGLRDTVHAYNQYTNEGNGFSFWAFSGDDLVHTLRWATDTYYTNPEGWKSLVQHAMETDVSWEYSANLYHELYEMI</sequence>
<evidence type="ECO:0000313" key="11">
    <source>
        <dbReference type="Proteomes" id="UP000243297"/>
    </source>
</evidence>
<evidence type="ECO:0000256" key="6">
    <source>
        <dbReference type="ARBA" id="ARBA00023056"/>
    </source>
</evidence>
<dbReference type="GO" id="GO:0004373">
    <property type="term" value="F:alpha-1,4-glucan glucosyltransferase (UDP-glucose donor) activity"/>
    <property type="evidence" value="ECO:0007669"/>
    <property type="project" value="InterPro"/>
</dbReference>
<keyword evidence="11" id="KW-1185">Reference proteome</keyword>
<evidence type="ECO:0000256" key="7">
    <source>
        <dbReference type="HAMAP-Rule" id="MF_00484"/>
    </source>
</evidence>
<keyword evidence="4 7" id="KW-0328">Glycosyltransferase</keyword>
<dbReference type="STRING" id="118967.SAMN02745191_0295"/>
<dbReference type="InterPro" id="IPR013534">
    <property type="entry name" value="Starch_synth_cat_dom"/>
</dbReference>